<gene>
    <name evidence="4" type="ORF">A8C75_05885</name>
</gene>
<dbReference type="PANTHER" id="PTHR30535:SF34">
    <property type="entry name" value="MOLYBDATE-BINDING PROTEIN MOLA"/>
    <property type="match status" value="1"/>
</dbReference>
<evidence type="ECO:0000313" key="5">
    <source>
        <dbReference type="Proteomes" id="UP000078070"/>
    </source>
</evidence>
<dbReference type="KEGG" id="mars:A8C75_05885"/>
<dbReference type="EMBL" id="CP015839">
    <property type="protein sequence ID" value="ANG65114.1"/>
    <property type="molecule type" value="Genomic_DNA"/>
</dbReference>
<dbReference type="STRING" id="1821621.A8C75_05885"/>
<feature type="domain" description="Fe/B12 periplasmic-binding" evidence="3">
    <location>
        <begin position="36"/>
        <end position="284"/>
    </location>
</feature>
<sequence length="293" mass="32542">MCLPLLCLVLTWPALAAITLVDNGGRSVTLEQPARRILALAPHITENLFSIGAGDRIVGAVAHSDYPAQAQAIPRVGSYGQLNLEQVLALQPDLVIAWPGGNPPAQLERLRQFGIPVFESDPHSFAAIAANLRLYGELTGLQAQADTVASELESRVERLRLQHQDAAPVRVFYQLWHEPLMTVNHTLLVDQMLRLCGGENPFAARPEAVPQLGVESVLAVRPEVILTTTEEAPHDWIERWQRWPELPAVQHKLFYQLNADWMHRATLRALSGAEQLCLHLDDARLKLGRGKLY</sequence>
<dbReference type="PROSITE" id="PS50983">
    <property type="entry name" value="FE_B12_PBP"/>
    <property type="match status" value="1"/>
</dbReference>
<dbReference type="InterPro" id="IPR002491">
    <property type="entry name" value="ABC_transptr_periplasmic_BD"/>
</dbReference>
<keyword evidence="5" id="KW-1185">Reference proteome</keyword>
<proteinExistence type="predicted"/>
<evidence type="ECO:0000259" key="3">
    <source>
        <dbReference type="PROSITE" id="PS50983"/>
    </source>
</evidence>
<dbReference type="Gene3D" id="3.40.50.1980">
    <property type="entry name" value="Nitrogenase molybdenum iron protein domain"/>
    <property type="match status" value="2"/>
</dbReference>
<organism evidence="4 5">
    <name type="scientific">Marinobacterium aestuarii</name>
    <dbReference type="NCBI Taxonomy" id="1821621"/>
    <lineage>
        <taxon>Bacteria</taxon>
        <taxon>Pseudomonadati</taxon>
        <taxon>Pseudomonadota</taxon>
        <taxon>Gammaproteobacteria</taxon>
        <taxon>Oceanospirillales</taxon>
        <taxon>Oceanospirillaceae</taxon>
        <taxon>Marinobacterium</taxon>
    </lineage>
</organism>
<feature type="signal peptide" evidence="2">
    <location>
        <begin position="1"/>
        <end position="16"/>
    </location>
</feature>
<dbReference type="CDD" id="cd01144">
    <property type="entry name" value="BtuF"/>
    <property type="match status" value="1"/>
</dbReference>
<accession>A0A1A9F460</accession>
<reference evidence="5" key="1">
    <citation type="submission" date="2016-05" db="EMBL/GenBank/DDBJ databases">
        <authorList>
            <person name="Baek K."/>
            <person name="Yang S.-J."/>
        </authorList>
    </citation>
    <scope>NUCLEOTIDE SEQUENCE [LARGE SCALE GENOMIC DNA]</scope>
    <source>
        <strain evidence="5">ST58-10</strain>
    </source>
</reference>
<dbReference type="NCBIfam" id="NF038402">
    <property type="entry name" value="TroA_like"/>
    <property type="match status" value="1"/>
</dbReference>
<dbReference type="Proteomes" id="UP000078070">
    <property type="component" value="Chromosome"/>
</dbReference>
<evidence type="ECO:0000313" key="4">
    <source>
        <dbReference type="EMBL" id="ANG65114.1"/>
    </source>
</evidence>
<reference evidence="4 5" key="2">
    <citation type="journal article" date="2018" name="Int. J. Syst. Evol. Microbiol.">
        <title>Marinobacterium aestuarii sp. nov., a benzene-degrading marine bacterium isolated from estuary sediment.</title>
        <authorList>
            <person name="Bae S.S."/>
            <person name="Jung J."/>
            <person name="Chung D."/>
            <person name="Baek K."/>
        </authorList>
    </citation>
    <scope>NUCLEOTIDE SEQUENCE [LARGE SCALE GENOMIC DNA]</scope>
    <source>
        <strain evidence="4 5">ST58-10</strain>
    </source>
</reference>
<evidence type="ECO:0000256" key="1">
    <source>
        <dbReference type="ARBA" id="ARBA00022729"/>
    </source>
</evidence>
<dbReference type="InterPro" id="IPR054828">
    <property type="entry name" value="Vit_B12_bind_prot"/>
</dbReference>
<dbReference type="Pfam" id="PF01497">
    <property type="entry name" value="Peripla_BP_2"/>
    <property type="match status" value="1"/>
</dbReference>
<dbReference type="InterPro" id="IPR050902">
    <property type="entry name" value="ABC_Transporter_SBP"/>
</dbReference>
<name>A0A1A9F460_9GAMM</name>
<keyword evidence="1 2" id="KW-0732">Signal</keyword>
<protein>
    <recommendedName>
        <fullName evidence="3">Fe/B12 periplasmic-binding domain-containing protein</fullName>
    </recommendedName>
</protein>
<evidence type="ECO:0000256" key="2">
    <source>
        <dbReference type="SAM" id="SignalP"/>
    </source>
</evidence>
<feature type="chain" id="PRO_5008386699" description="Fe/B12 periplasmic-binding domain-containing protein" evidence="2">
    <location>
        <begin position="17"/>
        <end position="293"/>
    </location>
</feature>
<dbReference type="SUPFAM" id="SSF53807">
    <property type="entry name" value="Helical backbone' metal receptor"/>
    <property type="match status" value="1"/>
</dbReference>
<dbReference type="PANTHER" id="PTHR30535">
    <property type="entry name" value="VITAMIN B12-BINDING PROTEIN"/>
    <property type="match status" value="1"/>
</dbReference>
<dbReference type="AlphaFoldDB" id="A0A1A9F460"/>